<dbReference type="AlphaFoldDB" id="A0A1F4T3Z3"/>
<dbReference type="InterPro" id="IPR007160">
    <property type="entry name" value="DUF362"/>
</dbReference>
<reference evidence="2 3" key="1">
    <citation type="journal article" date="2016" name="Nat. Commun.">
        <title>Thousands of microbial genomes shed light on interconnected biogeochemical processes in an aquifer system.</title>
        <authorList>
            <person name="Anantharaman K."/>
            <person name="Brown C.T."/>
            <person name="Hug L.A."/>
            <person name="Sharon I."/>
            <person name="Castelle C.J."/>
            <person name="Probst A.J."/>
            <person name="Thomas B.C."/>
            <person name="Singh A."/>
            <person name="Wilkins M.J."/>
            <person name="Karaoz U."/>
            <person name="Brodie E.L."/>
            <person name="Williams K.H."/>
            <person name="Hubbard S.S."/>
            <person name="Banfield J.F."/>
        </authorList>
    </citation>
    <scope>NUCLEOTIDE SEQUENCE [LARGE SCALE GENOMIC DNA]</scope>
</reference>
<evidence type="ECO:0000259" key="1">
    <source>
        <dbReference type="Pfam" id="PF04015"/>
    </source>
</evidence>
<sequence length="307" mass="33556">MNVFFSSDISKAKEIFETAGFSKIIFQNDAVALKIHFGEPGNTAYLKPDRVSPIARLIRQLGGLPFWTDANTLYQGKRNDNETHLQTAHEHGYTSANTGAEAIIADEPGDQWGRELAVNYPHFKKLYVAAGALTAGTMIVLTHFKGHETTGFGGALKNIGMGLGSKLGKLKMHQDCLHCPEVKTCRKNQTLDACWFGSPELVQEKIAEYAAGIAAQFKGKIAYINFITDVSPNCDCYPHNDPPVVPDIGIAASLDPVALDQACVDLVNKAAGHDKFRALWPAVDWSVQLSHAEKICLGSRKYELVVK</sequence>
<proteinExistence type="predicted"/>
<gene>
    <name evidence="2" type="ORF">A3K49_00580</name>
</gene>
<dbReference type="Proteomes" id="UP000178602">
    <property type="component" value="Unassembled WGS sequence"/>
</dbReference>
<accession>A0A1F4T3Z3</accession>
<evidence type="ECO:0000313" key="3">
    <source>
        <dbReference type="Proteomes" id="UP000178602"/>
    </source>
</evidence>
<comment type="caution">
    <text evidence="2">The sequence shown here is derived from an EMBL/GenBank/DDBJ whole genome shotgun (WGS) entry which is preliminary data.</text>
</comment>
<protein>
    <recommendedName>
        <fullName evidence="1">DUF362 domain-containing protein</fullName>
    </recommendedName>
</protein>
<evidence type="ECO:0000313" key="2">
    <source>
        <dbReference type="EMBL" id="OGC27511.1"/>
    </source>
</evidence>
<feature type="domain" description="DUF362" evidence="1">
    <location>
        <begin position="31"/>
        <end position="265"/>
    </location>
</feature>
<dbReference type="EMBL" id="MEUG01000001">
    <property type="protein sequence ID" value="OGC27511.1"/>
    <property type="molecule type" value="Genomic_DNA"/>
</dbReference>
<organism evidence="2 3">
    <name type="scientific">candidate division WOR-1 bacterium RIFOXYC12_FULL_54_18</name>
    <dbReference type="NCBI Taxonomy" id="1802584"/>
    <lineage>
        <taxon>Bacteria</taxon>
        <taxon>Bacillati</taxon>
        <taxon>Saganbacteria</taxon>
    </lineage>
</organism>
<name>A0A1F4T3Z3_UNCSA</name>
<dbReference type="Pfam" id="PF04015">
    <property type="entry name" value="DUF362"/>
    <property type="match status" value="1"/>
</dbReference>